<dbReference type="InterPro" id="IPR041413">
    <property type="entry name" value="MLTR_LBD"/>
</dbReference>
<reference evidence="3" key="1">
    <citation type="journal article" date="2019" name="Int. J. Syst. Evol. Microbiol.">
        <title>The Global Catalogue of Microorganisms (GCM) 10K type strain sequencing project: providing services to taxonomists for standard genome sequencing and annotation.</title>
        <authorList>
            <consortium name="The Broad Institute Genomics Platform"/>
            <consortium name="The Broad Institute Genome Sequencing Center for Infectious Disease"/>
            <person name="Wu L."/>
            <person name="Ma J."/>
        </authorList>
    </citation>
    <scope>NUCLEOTIDE SEQUENCE [LARGE SCALE GENOMIC DNA]</scope>
    <source>
        <strain evidence="3">JCM 17979</strain>
    </source>
</reference>
<gene>
    <name evidence="2" type="ORF">GCM10023200_28810</name>
</gene>
<dbReference type="Pfam" id="PF13560">
    <property type="entry name" value="HTH_31"/>
    <property type="match status" value="1"/>
</dbReference>
<dbReference type="PANTHER" id="PTHR35010:SF2">
    <property type="entry name" value="BLL4672 PROTEIN"/>
    <property type="match status" value="1"/>
</dbReference>
<comment type="caution">
    <text evidence="2">The sequence shown here is derived from an EMBL/GenBank/DDBJ whole genome shotgun (WGS) entry which is preliminary data.</text>
</comment>
<dbReference type="InterPro" id="IPR001387">
    <property type="entry name" value="Cro/C1-type_HTH"/>
</dbReference>
<dbReference type="SUPFAM" id="SSF47413">
    <property type="entry name" value="lambda repressor-like DNA-binding domains"/>
    <property type="match status" value="1"/>
</dbReference>
<evidence type="ECO:0000313" key="3">
    <source>
        <dbReference type="Proteomes" id="UP001500928"/>
    </source>
</evidence>
<dbReference type="PANTHER" id="PTHR35010">
    <property type="entry name" value="BLL4672 PROTEIN-RELATED"/>
    <property type="match status" value="1"/>
</dbReference>
<dbReference type="SMART" id="SM00530">
    <property type="entry name" value="HTH_XRE"/>
    <property type="match status" value="1"/>
</dbReference>
<sequence length="297" mass="32261">MMDAVSTGELAAALRTWRDRTRPDDVGMSVNAPRRAPGLRREELALLAGISIDYVVRLEQGRTRTPSAQVCASLARALRLSDAEQAHLFRLAGHAPDRGRISRRIPAGVRKILDAVHDPVGVLDATWTLIAWNPLYAALMGDPSALSERRRNTLWRLFVEGEPGDRVRHTRDELDALARSLVADLRGSTSRYPHDPELARLVEDLTAVSTEFAAMWDSGVIAGHHQSHKTVEHPEVGAVELDCDTLTTAEDDLRLLVFTPAPGSDARSRLDLLGALGTETMAVSPSASGSATAPPPR</sequence>
<keyword evidence="3" id="KW-1185">Reference proteome</keyword>
<protein>
    <submittedName>
        <fullName evidence="2">Helix-turn-helix transcriptional regulator</fullName>
    </submittedName>
</protein>
<evidence type="ECO:0000259" key="1">
    <source>
        <dbReference type="PROSITE" id="PS50943"/>
    </source>
</evidence>
<dbReference type="Gene3D" id="3.30.450.180">
    <property type="match status" value="1"/>
</dbReference>
<dbReference type="Proteomes" id="UP001500928">
    <property type="component" value="Unassembled WGS sequence"/>
</dbReference>
<dbReference type="EMBL" id="BAABHO010000021">
    <property type="protein sequence ID" value="GAA4791783.1"/>
    <property type="molecule type" value="Genomic_DNA"/>
</dbReference>
<dbReference type="PROSITE" id="PS50943">
    <property type="entry name" value="HTH_CROC1"/>
    <property type="match status" value="1"/>
</dbReference>
<dbReference type="Pfam" id="PF17765">
    <property type="entry name" value="MLTR_LBD"/>
    <property type="match status" value="1"/>
</dbReference>
<organism evidence="2 3">
    <name type="scientific">Actinomycetospora chlora</name>
    <dbReference type="NCBI Taxonomy" id="663608"/>
    <lineage>
        <taxon>Bacteria</taxon>
        <taxon>Bacillati</taxon>
        <taxon>Actinomycetota</taxon>
        <taxon>Actinomycetes</taxon>
        <taxon>Pseudonocardiales</taxon>
        <taxon>Pseudonocardiaceae</taxon>
        <taxon>Actinomycetospora</taxon>
    </lineage>
</organism>
<name>A0ABP9BA81_9PSEU</name>
<evidence type="ECO:0000313" key="2">
    <source>
        <dbReference type="EMBL" id="GAA4791783.1"/>
    </source>
</evidence>
<proteinExistence type="predicted"/>
<dbReference type="CDD" id="cd00093">
    <property type="entry name" value="HTH_XRE"/>
    <property type="match status" value="1"/>
</dbReference>
<accession>A0ABP9BA81</accession>
<dbReference type="InterPro" id="IPR010982">
    <property type="entry name" value="Lambda_DNA-bd_dom_sf"/>
</dbReference>
<feature type="domain" description="HTH cro/C1-type" evidence="1">
    <location>
        <begin position="34"/>
        <end position="85"/>
    </location>
</feature>
<dbReference type="Gene3D" id="1.10.260.40">
    <property type="entry name" value="lambda repressor-like DNA-binding domains"/>
    <property type="match status" value="1"/>
</dbReference>